<protein>
    <submittedName>
        <fullName evidence="2">Uncharacterized protein</fullName>
    </submittedName>
</protein>
<reference evidence="3" key="1">
    <citation type="submission" date="2017-10" db="EMBL/GenBank/DDBJ databases">
        <title>Rapid genome shrinkage in a self-fertile nematode reveals novel sperm competition proteins.</title>
        <authorList>
            <person name="Yin D."/>
            <person name="Schwarz E.M."/>
            <person name="Thomas C.G."/>
            <person name="Felde R.L."/>
            <person name="Korf I.F."/>
            <person name="Cutter A.D."/>
            <person name="Schartner C.M."/>
            <person name="Ralston E.J."/>
            <person name="Meyer B.J."/>
            <person name="Haag E.S."/>
        </authorList>
    </citation>
    <scope>NUCLEOTIDE SEQUENCE [LARGE SCALE GENOMIC DNA]</scope>
    <source>
        <strain evidence="3">JU1422</strain>
    </source>
</reference>
<dbReference type="Proteomes" id="UP000230233">
    <property type="component" value="Chromosome IV"/>
</dbReference>
<feature type="chain" id="PRO_5013774697" evidence="1">
    <location>
        <begin position="19"/>
        <end position="351"/>
    </location>
</feature>
<gene>
    <name evidence="2" type="primary">Cnig_chr_IV.g16023</name>
    <name evidence="2" type="ORF">B9Z55_016023</name>
</gene>
<proteinExistence type="predicted"/>
<dbReference type="EMBL" id="PDUG01000004">
    <property type="protein sequence ID" value="PIC37376.1"/>
    <property type="molecule type" value="Genomic_DNA"/>
</dbReference>
<sequence>MKILQFLMISMLLVLSNSYILERLSDALPDYQVSRSSKIFFISAEPQKNLDMAQLHLMNGMETRNGTTLTTPTASGSLTPLIPSKDDDTLLVIVPANFTGFLYITEMENINVYALPQNSSVINFQPGTNVFFNLDFQAQTFIQKIPLAKNVVISDTVSFKGLTGIPEENGTLFFNSSSIPGLTTYNQLELDMEIFNFQSNGIDVKYEISYGMRQGVDFNYSGLWMTRSYPRWPDYQAKEYGILNNQNDPITLSMMCRFPIHTNLYTVNITLINSDKSIQPPIIINSTSDIFVKSVSAFSGIKIEGGGPYSIQYELWDPLATTVGYETSTKSGGSFNFWICLVLAGILNFLL</sequence>
<dbReference type="AlphaFoldDB" id="A0A2G5UDQ5"/>
<keyword evidence="3" id="KW-1185">Reference proteome</keyword>
<dbReference type="OrthoDB" id="5892544at2759"/>
<feature type="signal peptide" evidence="1">
    <location>
        <begin position="1"/>
        <end position="18"/>
    </location>
</feature>
<name>A0A2G5UDQ5_9PELO</name>
<comment type="caution">
    <text evidence="2">The sequence shown here is derived from an EMBL/GenBank/DDBJ whole genome shotgun (WGS) entry which is preliminary data.</text>
</comment>
<organism evidence="2 3">
    <name type="scientific">Caenorhabditis nigoni</name>
    <dbReference type="NCBI Taxonomy" id="1611254"/>
    <lineage>
        <taxon>Eukaryota</taxon>
        <taxon>Metazoa</taxon>
        <taxon>Ecdysozoa</taxon>
        <taxon>Nematoda</taxon>
        <taxon>Chromadorea</taxon>
        <taxon>Rhabditida</taxon>
        <taxon>Rhabditina</taxon>
        <taxon>Rhabditomorpha</taxon>
        <taxon>Rhabditoidea</taxon>
        <taxon>Rhabditidae</taxon>
        <taxon>Peloderinae</taxon>
        <taxon>Caenorhabditis</taxon>
    </lineage>
</organism>
<keyword evidence="1" id="KW-0732">Signal</keyword>
<evidence type="ECO:0000313" key="3">
    <source>
        <dbReference type="Proteomes" id="UP000230233"/>
    </source>
</evidence>
<evidence type="ECO:0000256" key="1">
    <source>
        <dbReference type="SAM" id="SignalP"/>
    </source>
</evidence>
<evidence type="ECO:0000313" key="2">
    <source>
        <dbReference type="EMBL" id="PIC37376.1"/>
    </source>
</evidence>
<accession>A0A2G5UDQ5</accession>